<dbReference type="RefSeq" id="WP_099613605.1">
    <property type="nucleotide sequence ID" value="NZ_KZ319368.1"/>
</dbReference>
<feature type="domain" description="Methyltransferase small" evidence="7">
    <location>
        <begin position="170"/>
        <end position="342"/>
    </location>
</feature>
<dbReference type="AlphaFoldDB" id="A0A2G1UPL8"/>
<dbReference type="InterPro" id="IPR029063">
    <property type="entry name" value="SAM-dependent_MTases_sf"/>
</dbReference>
<dbReference type="EC" id="2.1.1.172" evidence="6"/>
<sequence>MTDLPNSHEALLRNRDLLTGRLVLLGVSSPALIARLPAGGIAVSERWGDYQQLDGNPHWQPVFGYAADALAAGIADTVVIFMPKAKAELALRLGLARWLLAPGGKVVVVGEKKEGIAGAVTLLKNIADDPVKVDSARHCQVWLGHPQPATTFDLADWHQWHPVERAGVGFRVCGLPGIFSDGRLDDGTALLLDSLARSPVRGPVLDFACGAGVIGTWLQLWQRQRGETPAPVDGVDVQAQAVWCARETYREAGVEGDIRASDGLAGVTGHYRTILSNPPFHTGVRTDTGITARFLQDAARHLLPGGELRLVANTFLPYEEPMKRFVGPVAVLHRDKRFTIYSAKRH</sequence>
<keyword evidence="1 6" id="KW-0963">Cytoplasm</keyword>
<evidence type="ECO:0000256" key="5">
    <source>
        <dbReference type="ARBA" id="ARBA00022691"/>
    </source>
</evidence>
<organism evidence="9 10">
    <name type="scientific">Marinobacter profundi</name>
    <dbReference type="NCBI Taxonomy" id="2666256"/>
    <lineage>
        <taxon>Bacteria</taxon>
        <taxon>Pseudomonadati</taxon>
        <taxon>Pseudomonadota</taxon>
        <taxon>Gammaproteobacteria</taxon>
        <taxon>Pseudomonadales</taxon>
        <taxon>Marinobacteraceae</taxon>
        <taxon>Marinobacter</taxon>
    </lineage>
</organism>
<dbReference type="Pfam" id="PF05175">
    <property type="entry name" value="MTS"/>
    <property type="match status" value="1"/>
</dbReference>
<evidence type="ECO:0000256" key="4">
    <source>
        <dbReference type="ARBA" id="ARBA00022679"/>
    </source>
</evidence>
<evidence type="ECO:0000256" key="1">
    <source>
        <dbReference type="ARBA" id="ARBA00022490"/>
    </source>
</evidence>
<dbReference type="SUPFAM" id="SSF53335">
    <property type="entry name" value="S-adenosyl-L-methionine-dependent methyltransferases"/>
    <property type="match status" value="1"/>
</dbReference>
<dbReference type="GO" id="GO:0052914">
    <property type="term" value="F:16S rRNA (guanine(1207)-N(2))-methyltransferase activity"/>
    <property type="evidence" value="ECO:0007669"/>
    <property type="project" value="UniProtKB-EC"/>
</dbReference>
<keyword evidence="2 6" id="KW-0698">rRNA processing</keyword>
<reference evidence="9 10" key="1">
    <citation type="submission" date="2017-09" db="EMBL/GenBank/DDBJ databases">
        <title>The draft genome sequences of Marinobacter sp. PWS21.</title>
        <authorList>
            <person name="Cao J."/>
        </authorList>
    </citation>
    <scope>NUCLEOTIDE SEQUENCE [LARGE SCALE GENOMIC DNA]</scope>
    <source>
        <strain evidence="9 10">PWS21</strain>
    </source>
</reference>
<evidence type="ECO:0000256" key="6">
    <source>
        <dbReference type="HAMAP-Rule" id="MF_01862"/>
    </source>
</evidence>
<evidence type="ECO:0000259" key="8">
    <source>
        <dbReference type="Pfam" id="PF08468"/>
    </source>
</evidence>
<evidence type="ECO:0000259" key="7">
    <source>
        <dbReference type="Pfam" id="PF05175"/>
    </source>
</evidence>
<keyword evidence="3 6" id="KW-0489">Methyltransferase</keyword>
<keyword evidence="5 6" id="KW-0949">S-adenosyl-L-methionine</keyword>
<evidence type="ECO:0000256" key="2">
    <source>
        <dbReference type="ARBA" id="ARBA00022552"/>
    </source>
</evidence>
<dbReference type="Pfam" id="PF08468">
    <property type="entry name" value="MTS_N"/>
    <property type="match status" value="1"/>
</dbReference>
<dbReference type="CDD" id="cd02440">
    <property type="entry name" value="AdoMet_MTases"/>
    <property type="match status" value="1"/>
</dbReference>
<name>A0A2G1UPL8_9GAMM</name>
<accession>A0A2G1UPL8</accession>
<comment type="subcellular location">
    <subcellularLocation>
        <location evidence="6">Cytoplasm</location>
    </subcellularLocation>
</comment>
<feature type="domain" description="Methyltransferase small N-terminal" evidence="8">
    <location>
        <begin position="9"/>
        <end position="159"/>
    </location>
</feature>
<keyword evidence="4 6" id="KW-0808">Transferase</keyword>
<evidence type="ECO:0000256" key="3">
    <source>
        <dbReference type="ARBA" id="ARBA00022603"/>
    </source>
</evidence>
<comment type="caution">
    <text evidence="9">The sequence shown here is derived from an EMBL/GenBank/DDBJ whole genome shotgun (WGS) entry which is preliminary data.</text>
</comment>
<comment type="function">
    <text evidence="6">Specifically methylates the guanine in position 1207 of 16S rRNA in the 30S particle.</text>
</comment>
<dbReference type="GO" id="GO:0005737">
    <property type="term" value="C:cytoplasm"/>
    <property type="evidence" value="ECO:0007669"/>
    <property type="project" value="UniProtKB-SubCell"/>
</dbReference>
<evidence type="ECO:0000313" key="10">
    <source>
        <dbReference type="Proteomes" id="UP000231409"/>
    </source>
</evidence>
<dbReference type="EMBL" id="NTFH01000004">
    <property type="protein sequence ID" value="PHQ16444.1"/>
    <property type="molecule type" value="Genomic_DNA"/>
</dbReference>
<gene>
    <name evidence="6" type="primary">rsmC</name>
    <name evidence="9" type="ORF">CLH61_05065</name>
</gene>
<comment type="subunit">
    <text evidence="6">Monomer.</text>
</comment>
<dbReference type="PANTHER" id="PTHR47816">
    <property type="entry name" value="RIBOSOMAL RNA SMALL SUBUNIT METHYLTRANSFERASE C"/>
    <property type="match status" value="1"/>
</dbReference>
<keyword evidence="10" id="KW-1185">Reference proteome</keyword>
<dbReference type="PANTHER" id="PTHR47816:SF4">
    <property type="entry name" value="RIBOSOMAL RNA SMALL SUBUNIT METHYLTRANSFERASE C"/>
    <property type="match status" value="1"/>
</dbReference>
<dbReference type="Gene3D" id="3.40.50.150">
    <property type="entry name" value="Vaccinia Virus protein VP39"/>
    <property type="match status" value="2"/>
</dbReference>
<dbReference type="InterPro" id="IPR046977">
    <property type="entry name" value="RsmC/RlmG"/>
</dbReference>
<comment type="catalytic activity">
    <reaction evidence="6">
        <text>guanosine(1207) in 16S rRNA + S-adenosyl-L-methionine = N(2)-methylguanosine(1207) in 16S rRNA + S-adenosyl-L-homocysteine + H(+)</text>
        <dbReference type="Rhea" id="RHEA:42736"/>
        <dbReference type="Rhea" id="RHEA-COMP:10213"/>
        <dbReference type="Rhea" id="RHEA-COMP:10214"/>
        <dbReference type="ChEBI" id="CHEBI:15378"/>
        <dbReference type="ChEBI" id="CHEBI:57856"/>
        <dbReference type="ChEBI" id="CHEBI:59789"/>
        <dbReference type="ChEBI" id="CHEBI:74269"/>
        <dbReference type="ChEBI" id="CHEBI:74481"/>
        <dbReference type="EC" id="2.1.1.172"/>
    </reaction>
</comment>
<proteinExistence type="inferred from homology"/>
<evidence type="ECO:0000313" key="9">
    <source>
        <dbReference type="EMBL" id="PHQ16444.1"/>
    </source>
</evidence>
<comment type="similarity">
    <text evidence="6">Belongs to the methyltransferase superfamily. RsmC family.</text>
</comment>
<dbReference type="InterPro" id="IPR013675">
    <property type="entry name" value="Mtase_sm_N"/>
</dbReference>
<dbReference type="Proteomes" id="UP000231409">
    <property type="component" value="Unassembled WGS sequence"/>
</dbReference>
<protein>
    <recommendedName>
        <fullName evidence="6">Ribosomal RNA small subunit methyltransferase C</fullName>
        <ecNumber evidence="6">2.1.1.172</ecNumber>
    </recommendedName>
    <alternativeName>
        <fullName evidence="6">16S rRNA m2G1207 methyltransferase</fullName>
    </alternativeName>
    <alternativeName>
        <fullName evidence="6">rRNA (guanine-N(2)-)-methyltransferase RsmC</fullName>
    </alternativeName>
</protein>
<dbReference type="InterPro" id="IPR023543">
    <property type="entry name" value="rRNA_ssu_MeTfrase_C"/>
</dbReference>
<dbReference type="InterPro" id="IPR007848">
    <property type="entry name" value="Small_mtfrase_dom"/>
</dbReference>
<dbReference type="HAMAP" id="MF_01862">
    <property type="entry name" value="16SrRNA_methyltr_C"/>
    <property type="match status" value="1"/>
</dbReference>